<keyword evidence="2" id="KW-1185">Reference proteome</keyword>
<reference evidence="1 2" key="1">
    <citation type="journal article" date="2020" name="Genome Biol. Evol.">
        <title>A new high-quality draft genome assembly of the Chinese cordyceps Ophiocordyceps sinensis.</title>
        <authorList>
            <person name="Shu R."/>
            <person name="Zhang J."/>
            <person name="Meng Q."/>
            <person name="Zhang H."/>
            <person name="Zhou G."/>
            <person name="Li M."/>
            <person name="Wu P."/>
            <person name="Zhao Y."/>
            <person name="Chen C."/>
            <person name="Qin Q."/>
        </authorList>
    </citation>
    <scope>NUCLEOTIDE SEQUENCE [LARGE SCALE GENOMIC DNA]</scope>
    <source>
        <strain evidence="1 2">IOZ07</strain>
    </source>
</reference>
<name>A0A8H4LX68_9HYPO</name>
<protein>
    <submittedName>
        <fullName evidence="1">Uncharacterized protein</fullName>
    </submittedName>
</protein>
<dbReference type="EMBL" id="JAAVMX010000006">
    <property type="protein sequence ID" value="KAF4507210.1"/>
    <property type="molecule type" value="Genomic_DNA"/>
</dbReference>
<comment type="caution">
    <text evidence="1">The sequence shown here is derived from an EMBL/GenBank/DDBJ whole genome shotgun (WGS) entry which is preliminary data.</text>
</comment>
<accession>A0A8H4LX68</accession>
<evidence type="ECO:0000313" key="1">
    <source>
        <dbReference type="EMBL" id="KAF4507210.1"/>
    </source>
</evidence>
<dbReference type="AlphaFoldDB" id="A0A8H4LX68"/>
<dbReference type="Proteomes" id="UP000557566">
    <property type="component" value="Unassembled WGS sequence"/>
</dbReference>
<proteinExistence type="predicted"/>
<dbReference type="OrthoDB" id="4921238at2759"/>
<evidence type="ECO:0000313" key="2">
    <source>
        <dbReference type="Proteomes" id="UP000557566"/>
    </source>
</evidence>
<sequence length="236" mass="26512">MCSHGESLSLLAGTLSEEEHQQLPHDFVRIDLESWTRVQAEIEPLLTPYTGELTTFSNDSLSVQYTRQPLIFEGRVLVKTIWSYTDDGEGQPRRTREAVEKIHACPHQPFRDSAWTAYQPGETWKLPDNELGLTTMEASRCRMGDERSGTCPLCRTDFTVEGSQMKATVRCWRDLGPEASPTHTDWKASHEPGSVRTLYEYAETRQMSCSLSTGTVSDDSVEALDDCVPTSTVTMV</sequence>
<organism evidence="1 2">
    <name type="scientific">Ophiocordyceps sinensis</name>
    <dbReference type="NCBI Taxonomy" id="72228"/>
    <lineage>
        <taxon>Eukaryota</taxon>
        <taxon>Fungi</taxon>
        <taxon>Dikarya</taxon>
        <taxon>Ascomycota</taxon>
        <taxon>Pezizomycotina</taxon>
        <taxon>Sordariomycetes</taxon>
        <taxon>Hypocreomycetidae</taxon>
        <taxon>Hypocreales</taxon>
        <taxon>Ophiocordycipitaceae</taxon>
        <taxon>Ophiocordyceps</taxon>
    </lineage>
</organism>
<gene>
    <name evidence="1" type="ORF">G6O67_005873</name>
</gene>